<feature type="transmembrane region" description="Helical" evidence="8">
    <location>
        <begin position="132"/>
        <end position="150"/>
    </location>
</feature>
<dbReference type="Pfam" id="PF00361">
    <property type="entry name" value="Proton_antipo_M"/>
    <property type="match status" value="1"/>
</dbReference>
<feature type="transmembrane region" description="Helical" evidence="8">
    <location>
        <begin position="6"/>
        <end position="26"/>
    </location>
</feature>
<evidence type="ECO:0000256" key="6">
    <source>
        <dbReference type="ARBA" id="ARBA00023136"/>
    </source>
</evidence>
<feature type="transmembrane region" description="Helical" evidence="8">
    <location>
        <begin position="204"/>
        <end position="230"/>
    </location>
</feature>
<dbReference type="GO" id="GO:0005886">
    <property type="term" value="C:plasma membrane"/>
    <property type="evidence" value="ECO:0007669"/>
    <property type="project" value="UniProtKB-SubCell"/>
</dbReference>
<dbReference type="EMBL" id="QZMU01000002">
    <property type="protein sequence ID" value="RRQ20063.1"/>
    <property type="molecule type" value="Genomic_DNA"/>
</dbReference>
<feature type="transmembrane region" description="Helical" evidence="8">
    <location>
        <begin position="33"/>
        <end position="50"/>
    </location>
</feature>
<dbReference type="OrthoDB" id="9768329at2"/>
<feature type="transmembrane region" description="Helical" evidence="8">
    <location>
        <begin position="70"/>
        <end position="97"/>
    </location>
</feature>
<feature type="transmembrane region" description="Helical" evidence="8">
    <location>
        <begin position="412"/>
        <end position="430"/>
    </location>
</feature>
<protein>
    <submittedName>
        <fullName evidence="10">Monovalent cation/H+ antiporter subunit D</fullName>
    </submittedName>
</protein>
<feature type="transmembrane region" description="Helical" evidence="8">
    <location>
        <begin position="451"/>
        <end position="472"/>
    </location>
</feature>
<dbReference type="AlphaFoldDB" id="A0A426QE98"/>
<dbReference type="InterPro" id="IPR050586">
    <property type="entry name" value="CPA3_Na-H_Antiporter_D"/>
</dbReference>
<evidence type="ECO:0000256" key="8">
    <source>
        <dbReference type="SAM" id="Phobius"/>
    </source>
</evidence>
<proteinExistence type="inferred from homology"/>
<evidence type="ECO:0000256" key="2">
    <source>
        <dbReference type="ARBA" id="ARBA00005346"/>
    </source>
</evidence>
<feature type="transmembrane region" description="Helical" evidence="8">
    <location>
        <begin position="306"/>
        <end position="328"/>
    </location>
</feature>
<comment type="caution">
    <text evidence="10">The sequence shown here is derived from an EMBL/GenBank/DDBJ whole genome shotgun (WGS) entry which is preliminary data.</text>
</comment>
<feature type="transmembrane region" description="Helical" evidence="8">
    <location>
        <begin position="374"/>
        <end position="392"/>
    </location>
</feature>
<dbReference type="InterPro" id="IPR001750">
    <property type="entry name" value="ND/Mrp_TM"/>
</dbReference>
<evidence type="ECO:0000256" key="3">
    <source>
        <dbReference type="ARBA" id="ARBA00022475"/>
    </source>
</evidence>
<comment type="subcellular location">
    <subcellularLocation>
        <location evidence="1">Cell membrane</location>
        <topology evidence="1">Multi-pass membrane protein</topology>
    </subcellularLocation>
    <subcellularLocation>
        <location evidence="7">Membrane</location>
        <topology evidence="7">Multi-pass membrane protein</topology>
    </subcellularLocation>
</comment>
<dbReference type="GO" id="GO:0042773">
    <property type="term" value="P:ATP synthesis coupled electron transport"/>
    <property type="evidence" value="ECO:0007669"/>
    <property type="project" value="InterPro"/>
</dbReference>
<keyword evidence="11" id="KW-1185">Reference proteome</keyword>
<dbReference type="InterPro" id="IPR003918">
    <property type="entry name" value="NADH_UbQ_OxRdtase"/>
</dbReference>
<evidence type="ECO:0000259" key="9">
    <source>
        <dbReference type="Pfam" id="PF00361"/>
    </source>
</evidence>
<reference evidence="10 11" key="1">
    <citation type="journal article" date="2010" name="Int. J. Syst. Evol. Microbiol.">
        <title>Thiohalobacter thiocyanaticus gen. nov., sp. nov., a moderately halophilic, sulfur-oxidizing gammaproteobacterium from hypersaline lakes, that utilizes thiocyanate.</title>
        <authorList>
            <person name="Sorokin D.Y."/>
            <person name="Kovaleva O.L."/>
            <person name="Tourova T.P."/>
            <person name="Muyzer G."/>
        </authorList>
    </citation>
    <scope>NUCLEOTIDE SEQUENCE [LARGE SCALE GENOMIC DNA]</scope>
    <source>
        <strain evidence="10 11">Hrh1</strain>
    </source>
</reference>
<feature type="transmembrane region" description="Helical" evidence="8">
    <location>
        <begin position="162"/>
        <end position="184"/>
    </location>
</feature>
<dbReference type="PANTHER" id="PTHR42703">
    <property type="entry name" value="NADH DEHYDROGENASE"/>
    <property type="match status" value="1"/>
</dbReference>
<dbReference type="NCBIfam" id="NF009309">
    <property type="entry name" value="PRK12666.1"/>
    <property type="match status" value="1"/>
</dbReference>
<keyword evidence="6 8" id="KW-0472">Membrane</keyword>
<evidence type="ECO:0000313" key="10">
    <source>
        <dbReference type="EMBL" id="RRQ20063.1"/>
    </source>
</evidence>
<organism evidence="10 11">
    <name type="scientific">Thiohalobacter thiocyanaticus</name>
    <dbReference type="NCBI Taxonomy" id="585455"/>
    <lineage>
        <taxon>Bacteria</taxon>
        <taxon>Pseudomonadati</taxon>
        <taxon>Pseudomonadota</taxon>
        <taxon>Gammaproteobacteria</taxon>
        <taxon>Thiohalobacterales</taxon>
        <taxon>Thiohalobacteraceae</taxon>
        <taxon>Thiohalobacter</taxon>
    </lineage>
</organism>
<dbReference type="Proteomes" id="UP000287798">
    <property type="component" value="Unassembled WGS sequence"/>
</dbReference>
<dbReference type="PRINTS" id="PR01437">
    <property type="entry name" value="NUOXDRDTASE4"/>
</dbReference>
<feature type="transmembrane region" description="Helical" evidence="8">
    <location>
        <begin position="109"/>
        <end position="126"/>
    </location>
</feature>
<accession>A0A426QE98</accession>
<keyword evidence="5 8" id="KW-1133">Transmembrane helix</keyword>
<evidence type="ECO:0000256" key="4">
    <source>
        <dbReference type="ARBA" id="ARBA00022692"/>
    </source>
</evidence>
<feature type="transmembrane region" description="Helical" evidence="8">
    <location>
        <begin position="334"/>
        <end position="353"/>
    </location>
</feature>
<evidence type="ECO:0000256" key="1">
    <source>
        <dbReference type="ARBA" id="ARBA00004651"/>
    </source>
</evidence>
<keyword evidence="3" id="KW-1003">Cell membrane</keyword>
<sequence>MLNHLVIAPVLLPLLAGIGLLLLRPLPIGWRRVLSILAVLAQVGLALLLFTRVADGGIFTYALGDWPAPYGIVLVADRLAAGMLLITALLALFALLYAARGTDLEGRHFHVLFQLQLFGLNGAFLTGDLFNLFVFFEILLLASYGLLLHGGGAARTRAGLHFVVINLAGSTLFLFAVGTLYGVLGTLNMADLARRMAQVGPAELGLVQAAGLLLFGVFALKAALVPLYLWLPAAYAGTSAPVAALFAVMTKVGVYSILRLDTLIFGGLAGDSAHLLGDWLLPLALITLALGMAGVVASTGLRRQTAYLVIASVGTLLTAAGLGTAGGLAAGLYYLPHTTFAAGALFLLTDGIAYRRGELTDRFQPDGAMSHPRLLGTLFFITAVLIAGLPPLSGFLAKFLILRAALPHPDLAWVMAVVLVTSLLAVIALARSGSILFYRARVVAAPAGERLLPELAPTTALLLLCLGLAVWAGPVHEFTLNTAEQLYQPQRYIDAVLDREMKP</sequence>
<evidence type="ECO:0000256" key="5">
    <source>
        <dbReference type="ARBA" id="ARBA00022989"/>
    </source>
</evidence>
<keyword evidence="4 7" id="KW-0812">Transmembrane</keyword>
<evidence type="ECO:0000313" key="11">
    <source>
        <dbReference type="Proteomes" id="UP000287798"/>
    </source>
</evidence>
<name>A0A426QE98_9GAMM</name>
<comment type="similarity">
    <text evidence="2">Belongs to the CPA3 antiporters (TC 2.A.63) subunit D family.</text>
</comment>
<dbReference type="PANTHER" id="PTHR42703:SF1">
    <property type="entry name" value="NA(+)_H(+) ANTIPORTER SUBUNIT D1"/>
    <property type="match status" value="1"/>
</dbReference>
<feature type="transmembrane region" description="Helical" evidence="8">
    <location>
        <begin position="280"/>
        <end position="299"/>
    </location>
</feature>
<feature type="domain" description="NADH:quinone oxidoreductase/Mrp antiporter transmembrane" evidence="9">
    <location>
        <begin position="127"/>
        <end position="422"/>
    </location>
</feature>
<dbReference type="GO" id="GO:0008137">
    <property type="term" value="F:NADH dehydrogenase (ubiquinone) activity"/>
    <property type="evidence" value="ECO:0007669"/>
    <property type="project" value="InterPro"/>
</dbReference>
<evidence type="ECO:0000256" key="7">
    <source>
        <dbReference type="RuleBase" id="RU000320"/>
    </source>
</evidence>
<dbReference type="RefSeq" id="WP_125182625.1">
    <property type="nucleotide sequence ID" value="NZ_QZMU01000002.1"/>
</dbReference>
<gene>
    <name evidence="10" type="ORF">D6C00_15030</name>
</gene>